<dbReference type="EMBL" id="BARV01040106">
    <property type="protein sequence ID" value="GAI50875.1"/>
    <property type="molecule type" value="Genomic_DNA"/>
</dbReference>
<protein>
    <submittedName>
        <fullName evidence="1">Uncharacterized protein</fullName>
    </submittedName>
</protein>
<reference evidence="1" key="1">
    <citation type="journal article" date="2014" name="Front. Microbiol.">
        <title>High frequency of phylogenetically diverse reductive dehalogenase-homologous genes in deep subseafloor sedimentary metagenomes.</title>
        <authorList>
            <person name="Kawai M."/>
            <person name="Futagami T."/>
            <person name="Toyoda A."/>
            <person name="Takaki Y."/>
            <person name="Nishi S."/>
            <person name="Hori S."/>
            <person name="Arai W."/>
            <person name="Tsubouchi T."/>
            <person name="Morono Y."/>
            <person name="Uchiyama I."/>
            <person name="Ito T."/>
            <person name="Fujiyama A."/>
            <person name="Inagaki F."/>
            <person name="Takami H."/>
        </authorList>
    </citation>
    <scope>NUCLEOTIDE SEQUENCE</scope>
    <source>
        <strain evidence="1">Expedition CK06-06</strain>
    </source>
</reference>
<evidence type="ECO:0000313" key="1">
    <source>
        <dbReference type="EMBL" id="GAI50875.1"/>
    </source>
</evidence>
<proteinExistence type="predicted"/>
<name>X1QIN3_9ZZZZ</name>
<sequence length="89" mass="10748">MYAVSRGQIVKIEEYYLMFNFKKLLLMLDMRDFDFRKFLEMYVLKKGFYVLKAKKDQARIGLACPLDLYPIKFTNEDDLGIEKYQNEQL</sequence>
<dbReference type="AlphaFoldDB" id="X1QIN3"/>
<comment type="caution">
    <text evidence="1">The sequence shown here is derived from an EMBL/GenBank/DDBJ whole genome shotgun (WGS) entry which is preliminary data.</text>
</comment>
<gene>
    <name evidence="1" type="ORF">S06H3_61235</name>
</gene>
<organism evidence="1">
    <name type="scientific">marine sediment metagenome</name>
    <dbReference type="NCBI Taxonomy" id="412755"/>
    <lineage>
        <taxon>unclassified sequences</taxon>
        <taxon>metagenomes</taxon>
        <taxon>ecological metagenomes</taxon>
    </lineage>
</organism>
<accession>X1QIN3</accession>